<organism evidence="1 2">
    <name type="scientific">Senna tora</name>
    <dbReference type="NCBI Taxonomy" id="362788"/>
    <lineage>
        <taxon>Eukaryota</taxon>
        <taxon>Viridiplantae</taxon>
        <taxon>Streptophyta</taxon>
        <taxon>Embryophyta</taxon>
        <taxon>Tracheophyta</taxon>
        <taxon>Spermatophyta</taxon>
        <taxon>Magnoliopsida</taxon>
        <taxon>eudicotyledons</taxon>
        <taxon>Gunneridae</taxon>
        <taxon>Pentapetalae</taxon>
        <taxon>rosids</taxon>
        <taxon>fabids</taxon>
        <taxon>Fabales</taxon>
        <taxon>Fabaceae</taxon>
        <taxon>Caesalpinioideae</taxon>
        <taxon>Cassia clade</taxon>
        <taxon>Senna</taxon>
    </lineage>
</organism>
<reference evidence="1" key="1">
    <citation type="submission" date="2020-09" db="EMBL/GenBank/DDBJ databases">
        <title>Genome-Enabled Discovery of Anthraquinone Biosynthesis in Senna tora.</title>
        <authorList>
            <person name="Kang S.-H."/>
            <person name="Pandey R.P."/>
            <person name="Lee C.-M."/>
            <person name="Sim J.-S."/>
            <person name="Jeong J.-T."/>
            <person name="Choi B.-S."/>
            <person name="Jung M."/>
            <person name="Ginzburg D."/>
            <person name="Zhao K."/>
            <person name="Won S.Y."/>
            <person name="Oh T.-J."/>
            <person name="Yu Y."/>
            <person name="Kim N.-H."/>
            <person name="Lee O.R."/>
            <person name="Lee T.-H."/>
            <person name="Bashyal P."/>
            <person name="Kim T.-S."/>
            <person name="Lee W.-H."/>
            <person name="Kawkins C."/>
            <person name="Kim C.-K."/>
            <person name="Kim J.S."/>
            <person name="Ahn B.O."/>
            <person name="Rhee S.Y."/>
            <person name="Sohng J.K."/>
        </authorList>
    </citation>
    <scope>NUCLEOTIDE SEQUENCE</scope>
    <source>
        <tissue evidence="1">Leaf</tissue>
    </source>
</reference>
<evidence type="ECO:0000313" key="2">
    <source>
        <dbReference type="Proteomes" id="UP000634136"/>
    </source>
</evidence>
<accession>A0A834W7N6</accession>
<protein>
    <submittedName>
        <fullName evidence="1">Uncharacterized protein</fullName>
    </submittedName>
</protein>
<gene>
    <name evidence="1" type="ORF">G2W53_039120</name>
</gene>
<dbReference type="EMBL" id="JAAIUW010000012">
    <property type="protein sequence ID" value="KAF7806959.1"/>
    <property type="molecule type" value="Genomic_DNA"/>
</dbReference>
<name>A0A834W7N6_9FABA</name>
<keyword evidence="2" id="KW-1185">Reference proteome</keyword>
<dbReference type="AlphaFoldDB" id="A0A834W7N6"/>
<dbReference type="Proteomes" id="UP000634136">
    <property type="component" value="Unassembled WGS sequence"/>
</dbReference>
<comment type="caution">
    <text evidence="1">The sequence shown here is derived from an EMBL/GenBank/DDBJ whole genome shotgun (WGS) entry which is preliminary data.</text>
</comment>
<proteinExistence type="predicted"/>
<sequence length="34" mass="3774">MAHGEPIHGPVDRLILTSLPGTVKEEQAPYYIKI</sequence>
<evidence type="ECO:0000313" key="1">
    <source>
        <dbReference type="EMBL" id="KAF7806959.1"/>
    </source>
</evidence>